<evidence type="ECO:0000313" key="3">
    <source>
        <dbReference type="Proteomes" id="UP001227543"/>
    </source>
</evidence>
<reference evidence="2 3" key="1">
    <citation type="submission" date="2016-10" db="EMBL/GenBank/DDBJ databases">
        <title>The genome sequence of Colletotrichum fioriniae PJ7.</title>
        <authorList>
            <person name="Baroncelli R."/>
        </authorList>
    </citation>
    <scope>NUCLEOTIDE SEQUENCE [LARGE SCALE GENOMIC DNA]</scope>
    <source>
        <strain evidence="2 3">Tom-12</strain>
    </source>
</reference>
<dbReference type="GeneID" id="85411633"/>
<dbReference type="InterPro" id="IPR044053">
    <property type="entry name" value="AsaB-like"/>
</dbReference>
<protein>
    <submittedName>
        <fullName evidence="2">Methyltransferase CmcJ</fullName>
    </submittedName>
</protein>
<comment type="caution">
    <text evidence="2">The sequence shown here is derived from an EMBL/GenBank/DDBJ whole genome shotgun (WGS) entry which is preliminary data.</text>
</comment>
<keyword evidence="2" id="KW-0489">Methyltransferase</keyword>
<gene>
    <name evidence="2" type="ORF">CTAM01_11384</name>
</gene>
<dbReference type="EMBL" id="MLFU01000060">
    <property type="protein sequence ID" value="KAK1488903.1"/>
    <property type="molecule type" value="Genomic_DNA"/>
</dbReference>
<dbReference type="GO" id="GO:0008168">
    <property type="term" value="F:methyltransferase activity"/>
    <property type="evidence" value="ECO:0007669"/>
    <property type="project" value="UniProtKB-KW"/>
</dbReference>
<dbReference type="PANTHER" id="PTHR34598:SF3">
    <property type="entry name" value="OXIDOREDUCTASE AN1597"/>
    <property type="match status" value="1"/>
</dbReference>
<evidence type="ECO:0000256" key="1">
    <source>
        <dbReference type="ARBA" id="ARBA00023604"/>
    </source>
</evidence>
<dbReference type="RefSeq" id="XP_060377965.1">
    <property type="nucleotide sequence ID" value="XM_060527395.1"/>
</dbReference>
<sequence>MALPSPSCLTAQLHFLARNPKYEYEKPYTLRYIPSPKDGLSQSNIDRVQHEVKFNDLRLRSLDYSECGFTVTDCSSTLQYDDYADTDKIEKIHAPEVMVATSEAGSGSRLLMYDVDHTYEGGRAIIQETFGGEADAILARRWHLDIQALSSVSLASVVPEAYLPSTRLPRDSATSVSAQHHIWNHPHHAVIGLTRWLASVWHPLRGPLVDWPLALCDAQTVDFARDTMAGDVVDRDHVFENTQVHFNEGQRWFYLSNQLPTELLIFKNADSQEPLGANPGVPHASFDNPITSKGDFRRESIEMRVLVQWD</sequence>
<dbReference type="PANTHER" id="PTHR34598">
    <property type="entry name" value="BLL6449 PROTEIN"/>
    <property type="match status" value="1"/>
</dbReference>
<evidence type="ECO:0000313" key="2">
    <source>
        <dbReference type="EMBL" id="KAK1488903.1"/>
    </source>
</evidence>
<name>A0ABQ9QXR0_9PEZI</name>
<accession>A0ABQ9QXR0</accession>
<keyword evidence="2" id="KW-0808">Transferase</keyword>
<keyword evidence="3" id="KW-1185">Reference proteome</keyword>
<proteinExistence type="inferred from homology"/>
<dbReference type="Proteomes" id="UP001227543">
    <property type="component" value="Unassembled WGS sequence"/>
</dbReference>
<comment type="similarity">
    <text evidence="1">Belongs to the asaB hydroxylase/desaturase family.</text>
</comment>
<dbReference type="NCBIfam" id="NF041278">
    <property type="entry name" value="CmcJ_NvfI_EfuI"/>
    <property type="match status" value="1"/>
</dbReference>
<organism evidence="2 3">
    <name type="scientific">Colletotrichum tamarilloi</name>
    <dbReference type="NCBI Taxonomy" id="1209934"/>
    <lineage>
        <taxon>Eukaryota</taxon>
        <taxon>Fungi</taxon>
        <taxon>Dikarya</taxon>
        <taxon>Ascomycota</taxon>
        <taxon>Pezizomycotina</taxon>
        <taxon>Sordariomycetes</taxon>
        <taxon>Hypocreomycetidae</taxon>
        <taxon>Glomerellales</taxon>
        <taxon>Glomerellaceae</taxon>
        <taxon>Colletotrichum</taxon>
        <taxon>Colletotrichum acutatum species complex</taxon>
    </lineage>
</organism>
<dbReference type="GO" id="GO:0032259">
    <property type="term" value="P:methylation"/>
    <property type="evidence" value="ECO:0007669"/>
    <property type="project" value="UniProtKB-KW"/>
</dbReference>